<reference evidence="2 3" key="1">
    <citation type="submission" date="2019-07" db="EMBL/GenBank/DDBJ databases">
        <title>Genomic Encyclopedia of Archaeal and Bacterial Type Strains, Phase II (KMG-II): from individual species to whole genera.</title>
        <authorList>
            <person name="Goeker M."/>
        </authorList>
    </citation>
    <scope>NUCLEOTIDE SEQUENCE [LARGE SCALE GENOMIC DNA]</scope>
    <source>
        <strain evidence="2 3">ATCC BAA-252</strain>
    </source>
</reference>
<keyword evidence="2" id="KW-0378">Hydrolase</keyword>
<dbReference type="Gene3D" id="3.60.110.10">
    <property type="entry name" value="Carbon-nitrogen hydrolase"/>
    <property type="match status" value="1"/>
</dbReference>
<feature type="domain" description="CN hydrolase" evidence="1">
    <location>
        <begin position="4"/>
        <end position="268"/>
    </location>
</feature>
<dbReference type="Proteomes" id="UP000320593">
    <property type="component" value="Unassembled WGS sequence"/>
</dbReference>
<organism evidence="2 3">
    <name type="scientific">Roseibium hamelinense</name>
    <dbReference type="NCBI Taxonomy" id="150831"/>
    <lineage>
        <taxon>Bacteria</taxon>
        <taxon>Pseudomonadati</taxon>
        <taxon>Pseudomonadota</taxon>
        <taxon>Alphaproteobacteria</taxon>
        <taxon>Hyphomicrobiales</taxon>
        <taxon>Stappiaceae</taxon>
        <taxon>Roseibium</taxon>
    </lineage>
</organism>
<name>A0A562TGG9_9HYPH</name>
<evidence type="ECO:0000313" key="2">
    <source>
        <dbReference type="EMBL" id="TWI92682.1"/>
    </source>
</evidence>
<proteinExistence type="predicted"/>
<dbReference type="GO" id="GO:0016787">
    <property type="term" value="F:hydrolase activity"/>
    <property type="evidence" value="ECO:0007669"/>
    <property type="project" value="UniProtKB-KW"/>
</dbReference>
<accession>A0A562TGG9</accession>
<dbReference type="SUPFAM" id="SSF56317">
    <property type="entry name" value="Carbon-nitrogen hydrolase"/>
    <property type="match status" value="1"/>
</dbReference>
<keyword evidence="3" id="KW-1185">Reference proteome</keyword>
<gene>
    <name evidence="2" type="ORF">JM93_00225</name>
</gene>
<dbReference type="PANTHER" id="PTHR23088:SF50">
    <property type="entry name" value="HYDROLASE YHCX"/>
    <property type="match status" value="1"/>
</dbReference>
<dbReference type="AlphaFoldDB" id="A0A562TGG9"/>
<dbReference type="OrthoDB" id="9811121at2"/>
<dbReference type="InterPro" id="IPR003010">
    <property type="entry name" value="C-N_Hydrolase"/>
</dbReference>
<dbReference type="EMBL" id="VLLF01000001">
    <property type="protein sequence ID" value="TWI92682.1"/>
    <property type="molecule type" value="Genomic_DNA"/>
</dbReference>
<dbReference type="Pfam" id="PF00795">
    <property type="entry name" value="CN_hydrolase"/>
    <property type="match status" value="1"/>
</dbReference>
<dbReference type="InterPro" id="IPR036526">
    <property type="entry name" value="C-N_Hydrolase_sf"/>
</dbReference>
<sequence>MQNYKIGLWSMNMGFAPASVQAFADHIERRMEDTASAGGRLLVMPEYAVEAALSLKTEGLKPTEEMAFLCHVGHSLKTAVRHLPEQTGVSLLLGSMPVKRQAGFTNTALLLTSDGREISQDKLCLTPGEADPDSWTLVPGTELQVFDLDGIKTAILICLDVEMPALSSLLAKADIELLLVPSMTERLAGYHRVYGCAKARAVELMCAVAVCGTVGPAKGTTQNETNVSGAALYLPCEEELGHAGIGIDLPPTGGTHAYEHFSVASVPIDTLRKLKAGEAEVWPGAWTADHVRLTKNYQ</sequence>
<protein>
    <submittedName>
        <fullName evidence="2">Putative amidohydrolase</fullName>
    </submittedName>
</protein>
<evidence type="ECO:0000313" key="3">
    <source>
        <dbReference type="Proteomes" id="UP000320593"/>
    </source>
</evidence>
<comment type="caution">
    <text evidence="2">The sequence shown here is derived from an EMBL/GenBank/DDBJ whole genome shotgun (WGS) entry which is preliminary data.</text>
</comment>
<evidence type="ECO:0000259" key="1">
    <source>
        <dbReference type="PROSITE" id="PS50263"/>
    </source>
</evidence>
<dbReference type="RefSeq" id="WP_145340231.1">
    <property type="nucleotide sequence ID" value="NZ_SMLY01000087.1"/>
</dbReference>
<dbReference type="PROSITE" id="PS50263">
    <property type="entry name" value="CN_HYDROLASE"/>
    <property type="match status" value="1"/>
</dbReference>
<dbReference type="PANTHER" id="PTHR23088">
    <property type="entry name" value="NITRILASE-RELATED"/>
    <property type="match status" value="1"/>
</dbReference>